<protein>
    <submittedName>
        <fullName evidence="3">Oxidoreductase</fullName>
    </submittedName>
</protein>
<dbReference type="InterPro" id="IPR023210">
    <property type="entry name" value="NADP_OxRdtase_dom"/>
</dbReference>
<gene>
    <name evidence="3" type="ORF">VroAM7_41730</name>
</gene>
<dbReference type="EMBL" id="AP019799">
    <property type="protein sequence ID" value="BBL91520.1"/>
    <property type="molecule type" value="Genomic_DNA"/>
</dbReference>
<evidence type="ECO:0000313" key="3">
    <source>
        <dbReference type="EMBL" id="BBL91520.1"/>
    </source>
</evidence>
<dbReference type="Gene3D" id="3.20.20.100">
    <property type="entry name" value="NADP-dependent oxidoreductase domain"/>
    <property type="match status" value="1"/>
</dbReference>
<keyword evidence="1" id="KW-0560">Oxidoreductase</keyword>
<dbReference type="PANTHER" id="PTHR43625:SF40">
    <property type="entry name" value="ALDO-KETO REDUCTASE YAKC [NADP(+)]"/>
    <property type="match status" value="1"/>
</dbReference>
<dbReference type="PANTHER" id="PTHR43625">
    <property type="entry name" value="AFLATOXIN B1 ALDEHYDE REDUCTASE"/>
    <property type="match status" value="1"/>
</dbReference>
<dbReference type="InterPro" id="IPR036812">
    <property type="entry name" value="NAD(P)_OxRdtase_dom_sf"/>
</dbReference>
<dbReference type="GO" id="GO:0005737">
    <property type="term" value="C:cytoplasm"/>
    <property type="evidence" value="ECO:0007669"/>
    <property type="project" value="TreeGrafter"/>
</dbReference>
<dbReference type="PRINTS" id="PR00069">
    <property type="entry name" value="ALDKETRDTASE"/>
</dbReference>
<sequence length="327" mass="36249">MDKRILGNGLEVSEIGLGCMGMSEFYGPTDDEESLKVLHKAVDLGCNFFDTADTYGNSHNEELIGRFLKHHRSDVKVATKCGIVRRPGEYERRIDNSPAYIRRACENSLRHLGVECIDLYYIHRLDSTTPIEVVMQTLAELVTEGKIAHIGLSEVNATTLRKAHAVHPVTALQTEYSLWTRDVEREILPTCRELGVGFVPYSPLGRGFLTGRFHSDRDFSEGDARSTLPRFTEGNLKANRPLSNIVAQIAQNKSCSPAQIALAWLLAQGKDIVPIPGTKKMAHIVDNLGASNVSLTREDLLQIELALESFRPAGARYTEEGMKGINS</sequence>
<dbReference type="AlphaFoldDB" id="A0A510IH17"/>
<dbReference type="InterPro" id="IPR050791">
    <property type="entry name" value="Aldo-Keto_reductase"/>
</dbReference>
<evidence type="ECO:0000256" key="1">
    <source>
        <dbReference type="ARBA" id="ARBA00023002"/>
    </source>
</evidence>
<reference evidence="4" key="1">
    <citation type="submission" date="2019-07" db="EMBL/GenBank/DDBJ databases">
        <title>Complete Genome Sequences of Vibrion rotiferianus strain AM7.</title>
        <authorList>
            <person name="Miyazaki K."/>
            <person name="Wiseschart A."/>
            <person name="Pootanakit K."/>
            <person name="Ishimori K."/>
            <person name="Kitahara K."/>
        </authorList>
    </citation>
    <scope>NUCLEOTIDE SEQUENCE [LARGE SCALE GENOMIC DNA]</scope>
    <source>
        <strain evidence="4">AM7</strain>
    </source>
</reference>
<dbReference type="Pfam" id="PF00248">
    <property type="entry name" value="Aldo_ket_red"/>
    <property type="match status" value="1"/>
</dbReference>
<feature type="domain" description="NADP-dependent oxidoreductase" evidence="2">
    <location>
        <begin position="14"/>
        <end position="304"/>
    </location>
</feature>
<dbReference type="GO" id="GO:0016491">
    <property type="term" value="F:oxidoreductase activity"/>
    <property type="evidence" value="ECO:0007669"/>
    <property type="project" value="UniProtKB-KW"/>
</dbReference>
<accession>A0A510IH17</accession>
<evidence type="ECO:0000259" key="2">
    <source>
        <dbReference type="Pfam" id="PF00248"/>
    </source>
</evidence>
<name>A0A510IH17_9VIBR</name>
<dbReference type="InterPro" id="IPR020471">
    <property type="entry name" value="AKR"/>
</dbReference>
<dbReference type="Proteomes" id="UP000315115">
    <property type="component" value="Chromosome 2"/>
</dbReference>
<dbReference type="SUPFAM" id="SSF51430">
    <property type="entry name" value="NAD(P)-linked oxidoreductase"/>
    <property type="match status" value="1"/>
</dbReference>
<proteinExistence type="predicted"/>
<evidence type="ECO:0000313" key="4">
    <source>
        <dbReference type="Proteomes" id="UP000315115"/>
    </source>
</evidence>
<dbReference type="RefSeq" id="WP_038885897.1">
    <property type="nucleotide sequence ID" value="NZ_AP019799.1"/>
</dbReference>
<dbReference type="CDD" id="cd19076">
    <property type="entry name" value="AKR_AKR13A_13D"/>
    <property type="match status" value="1"/>
</dbReference>
<organism evidence="3 4">
    <name type="scientific">Vibrio rotiferianus</name>
    <dbReference type="NCBI Taxonomy" id="190895"/>
    <lineage>
        <taxon>Bacteria</taxon>
        <taxon>Pseudomonadati</taxon>
        <taxon>Pseudomonadota</taxon>
        <taxon>Gammaproteobacteria</taxon>
        <taxon>Vibrionales</taxon>
        <taxon>Vibrionaceae</taxon>
        <taxon>Vibrio</taxon>
    </lineage>
</organism>